<dbReference type="PANTHER" id="PTHR33840:SF1">
    <property type="entry name" value="TLE1 PHOSPHOLIPASE DOMAIN-CONTAINING PROTEIN"/>
    <property type="match status" value="1"/>
</dbReference>
<evidence type="ECO:0000256" key="1">
    <source>
        <dbReference type="SAM" id="MobiDB-lite"/>
    </source>
</evidence>
<gene>
    <name evidence="3" type="ORF">NC595_02010</name>
</gene>
<dbReference type="RefSeq" id="WP_253564558.1">
    <property type="nucleotide sequence ID" value="NZ_JAMZEK010000001.1"/>
</dbReference>
<proteinExistence type="predicted"/>
<dbReference type="InterPro" id="IPR018712">
    <property type="entry name" value="Tle1-like_cat"/>
</dbReference>
<feature type="compositionally biased region" description="Pro residues" evidence="1">
    <location>
        <begin position="379"/>
        <end position="388"/>
    </location>
</feature>
<dbReference type="EMBL" id="JAMZEK010000001">
    <property type="protein sequence ID" value="MCP1372833.1"/>
    <property type="molecule type" value="Genomic_DNA"/>
</dbReference>
<dbReference type="Pfam" id="PF09994">
    <property type="entry name" value="T6SS_Tle1-like_cat"/>
    <property type="match status" value="1"/>
</dbReference>
<evidence type="ECO:0000313" key="4">
    <source>
        <dbReference type="Proteomes" id="UP001204615"/>
    </source>
</evidence>
<dbReference type="Proteomes" id="UP001204615">
    <property type="component" value="Unassembled WGS sequence"/>
</dbReference>
<protein>
    <submittedName>
        <fullName evidence="3">DUF2235 domain-containing protein</fullName>
    </submittedName>
</protein>
<feature type="region of interest" description="Disordered" evidence="1">
    <location>
        <begin position="360"/>
        <end position="396"/>
    </location>
</feature>
<reference evidence="3 4" key="1">
    <citation type="submission" date="2022-06" db="EMBL/GenBank/DDBJ databases">
        <title>Dyella sp. Sa strain:Sa Genome sequencing.</title>
        <authorList>
            <person name="Park S."/>
        </authorList>
    </citation>
    <scope>NUCLEOTIDE SEQUENCE [LARGE SCALE GENOMIC DNA]</scope>
    <source>
        <strain evidence="3 4">Sa</strain>
    </source>
</reference>
<dbReference type="PANTHER" id="PTHR33840">
    <property type="match status" value="1"/>
</dbReference>
<evidence type="ECO:0000313" key="3">
    <source>
        <dbReference type="EMBL" id="MCP1372833.1"/>
    </source>
</evidence>
<feature type="region of interest" description="Disordered" evidence="1">
    <location>
        <begin position="421"/>
        <end position="470"/>
    </location>
</feature>
<feature type="domain" description="T6SS Phospholipase effector Tle1-like catalytic" evidence="2">
    <location>
        <begin position="59"/>
        <end position="182"/>
    </location>
</feature>
<accession>A0ABT1F623</accession>
<feature type="compositionally biased region" description="Polar residues" evidence="1">
    <location>
        <begin position="441"/>
        <end position="453"/>
    </location>
</feature>
<organism evidence="3 4">
    <name type="scientific">Dyella lutea</name>
    <dbReference type="NCBI Taxonomy" id="2950441"/>
    <lineage>
        <taxon>Bacteria</taxon>
        <taxon>Pseudomonadati</taxon>
        <taxon>Pseudomonadota</taxon>
        <taxon>Gammaproteobacteria</taxon>
        <taxon>Lysobacterales</taxon>
        <taxon>Rhodanobacteraceae</taxon>
        <taxon>Dyella</taxon>
    </lineage>
</organism>
<evidence type="ECO:0000259" key="2">
    <source>
        <dbReference type="Pfam" id="PF09994"/>
    </source>
</evidence>
<comment type="caution">
    <text evidence="3">The sequence shown here is derived from an EMBL/GenBank/DDBJ whole genome shotgun (WGS) entry which is preliminary data.</text>
</comment>
<name>A0ABT1F623_9GAMM</name>
<keyword evidence="4" id="KW-1185">Reference proteome</keyword>
<sequence>MAEKHKLQADSILGDGSPFYPADTTRLATYEAARLGIAPFDEPVFVCAGKPHQYLFVAGMDGTGNDAAADPEHKTNVAKIVQQISQGADQRSSHIAAGYVAGPGTQQSWLRSALDGADGYTAEQRAETMYKKFTDFAWRTKQRDPDAQISIAEIGFSRGADEVAIFARLVHERGIQNPAGAKYTYTSDGLVKHVEYTLPPLVPPGQVAQAVALMDPVGTGSEVRNDDRRLPPTVISGFQLTATDERRWLFKSDHIIDPGITPDGRFAGIYVPGAHSDVGGGYHRNGLSNRAGNLVIDYLNGLSDQPFLTKLPEPDDPRLNVVHRSEEGMFIYRITPKVDRLKPEGYRELLVPRRDIGKVADPFNNEPRDETINARYPRQPMPDGPVPGSPTTSVGPQAQAVSDEVDRMLASARANDWSGFRQGTERFAAMDPGQALRQEARTTVDNQMQTRESPPQRPDLPIIPSQGWQR</sequence>